<keyword evidence="3" id="KW-1185">Reference proteome</keyword>
<proteinExistence type="predicted"/>
<feature type="transmembrane region" description="Helical" evidence="1">
    <location>
        <begin position="6"/>
        <end position="27"/>
    </location>
</feature>
<dbReference type="KEGG" id="ifn:GM661_07835"/>
<organism evidence="2 3">
    <name type="scientific">Iocasia fonsfrigidae</name>
    <dbReference type="NCBI Taxonomy" id="2682810"/>
    <lineage>
        <taxon>Bacteria</taxon>
        <taxon>Bacillati</taxon>
        <taxon>Bacillota</taxon>
        <taxon>Clostridia</taxon>
        <taxon>Halanaerobiales</taxon>
        <taxon>Halanaerobiaceae</taxon>
        <taxon>Iocasia</taxon>
    </lineage>
</organism>
<accession>A0A8A7KG78</accession>
<keyword evidence="1" id="KW-0812">Transmembrane</keyword>
<evidence type="ECO:0000313" key="2">
    <source>
        <dbReference type="EMBL" id="QTL97897.1"/>
    </source>
</evidence>
<dbReference type="RefSeq" id="WP_230869504.1">
    <property type="nucleotide sequence ID" value="NZ_CP046640.1"/>
</dbReference>
<dbReference type="EMBL" id="CP046640">
    <property type="protein sequence ID" value="QTL97897.1"/>
    <property type="molecule type" value="Genomic_DNA"/>
</dbReference>
<gene>
    <name evidence="2" type="ORF">GM661_07835</name>
</gene>
<reference evidence="2" key="1">
    <citation type="submission" date="2019-12" db="EMBL/GenBank/DDBJ databases">
        <authorList>
            <person name="zhang j."/>
            <person name="sun C.M."/>
        </authorList>
    </citation>
    <scope>NUCLEOTIDE SEQUENCE</scope>
    <source>
        <strain evidence="2">NS-1</strain>
    </source>
</reference>
<keyword evidence="1" id="KW-0472">Membrane</keyword>
<name>A0A8A7KG78_9FIRM</name>
<evidence type="ECO:0000256" key="1">
    <source>
        <dbReference type="SAM" id="Phobius"/>
    </source>
</evidence>
<evidence type="ECO:0000313" key="3">
    <source>
        <dbReference type="Proteomes" id="UP000665020"/>
    </source>
</evidence>
<dbReference type="Proteomes" id="UP000665020">
    <property type="component" value="Chromosome"/>
</dbReference>
<protein>
    <submittedName>
        <fullName evidence="2">Uncharacterized protein</fullName>
    </submittedName>
</protein>
<dbReference type="AlphaFoldDB" id="A0A8A7KG78"/>
<sequence>MRKKIFLKQIIMVILVLIIILGVIYYIKTISEPQFKINLSPNTQIFFSEKRKEYYVVDNGNKVYISITRDNYPTIINEFNMNNRGIVAFSIDSFDYSKYTIVAHHLVFVSPDNKVKARRIYGIIDEMEWIDNKTLKVNVDPIKNGESITYIKDPFNLTMFEKVIEEGKDLIKWIRLKGWR</sequence>
<keyword evidence="1" id="KW-1133">Transmembrane helix</keyword>